<feature type="transmembrane region" description="Helical" evidence="1">
    <location>
        <begin position="285"/>
        <end position="306"/>
    </location>
</feature>
<feature type="transmembrane region" description="Helical" evidence="1">
    <location>
        <begin position="231"/>
        <end position="249"/>
    </location>
</feature>
<feature type="transmembrane region" description="Helical" evidence="1">
    <location>
        <begin position="313"/>
        <end position="333"/>
    </location>
</feature>
<reference evidence="2 3" key="1">
    <citation type="submission" date="2016-01" db="EMBL/GenBank/DDBJ databases">
        <title>Highly variable Streptococcus oralis are common among viridans streptococci isolated from primates.</title>
        <authorList>
            <person name="Denapaite D."/>
            <person name="Rieger M."/>
            <person name="Koendgen S."/>
            <person name="Brueckner R."/>
            <person name="Ochigava I."/>
            <person name="Kappeler P."/>
            <person name="Maetz-Rensing K."/>
            <person name="Leendertz F."/>
            <person name="Hakenbeck R."/>
        </authorList>
    </citation>
    <scope>NUCLEOTIDE SEQUENCE [LARGE SCALE GENOMIC DNA]</scope>
    <source>
        <strain evidence="2 3">DD05</strain>
    </source>
</reference>
<feature type="transmembrane region" description="Helical" evidence="1">
    <location>
        <begin position="193"/>
        <end position="219"/>
    </location>
</feature>
<protein>
    <submittedName>
        <fullName evidence="2">Competence-induced protein Ccs4</fullName>
    </submittedName>
</protein>
<sequence>MNVYEEKDEQLEEFRYQYRERLDQESEFGLERGKKKRTPLPFFSVAIWSLAATAVSVMLPLIFGLVSPQQMQDLYTGWALHQSGQIYTDYYGSNGLLYYVLIYLSQGSILFALVEWLALFGAGVFLFKSADTLTGQGEQARQLLLVFYLLVGSLGFGGSYAVAVALPFLFYSFSLVADYLDDPSNDKGFLRVGMSLALAFFLSPIPTALFAATLALSLFGFNIAKRKFVHGLYQFFASALGFSIIFYPIGYYTVLTGTFGDAISHTLYPIDTLSLFSNANLMENAAFYGLLSIGVGILTLIFSGLFQTKSAQQFAVSIGAILGLLVTLALLILSKEPLHGSRLAAILPFLTLLLLTNIKEGSPDRISRSRRRVRSSSLFGRYLKVNFYLPLVAIVYLLFLPVLSRYISHPSTYQEREQLASLVKQQTSSEDRVYAWDNRPDFYRASERLAPSSLVTPTLYTASDENKTKLVNDLKENQPKMILVNQKVALWSDVESLLSEKYELVQTDSKEFKLYKSK</sequence>
<feature type="transmembrane region" description="Helical" evidence="1">
    <location>
        <begin position="147"/>
        <end position="173"/>
    </location>
</feature>
<evidence type="ECO:0000256" key="1">
    <source>
        <dbReference type="SAM" id="Phobius"/>
    </source>
</evidence>
<dbReference type="AlphaFoldDB" id="A0A139M8N3"/>
<feature type="transmembrane region" description="Helical" evidence="1">
    <location>
        <begin position="42"/>
        <end position="66"/>
    </location>
</feature>
<dbReference type="EMBL" id="LQOG01000032">
    <property type="protein sequence ID" value="KXT59897.1"/>
    <property type="molecule type" value="Genomic_DNA"/>
</dbReference>
<keyword evidence="1" id="KW-0472">Membrane</keyword>
<comment type="caution">
    <text evidence="2">The sequence shown here is derived from an EMBL/GenBank/DDBJ whole genome shotgun (WGS) entry which is preliminary data.</text>
</comment>
<feature type="transmembrane region" description="Helical" evidence="1">
    <location>
        <begin position="339"/>
        <end position="358"/>
    </location>
</feature>
<gene>
    <name evidence="2" type="ORF">SORDD05_01404</name>
</gene>
<keyword evidence="1" id="KW-1133">Transmembrane helix</keyword>
<feature type="transmembrane region" description="Helical" evidence="1">
    <location>
        <begin position="96"/>
        <end position="127"/>
    </location>
</feature>
<evidence type="ECO:0000313" key="2">
    <source>
        <dbReference type="EMBL" id="KXT59897.1"/>
    </source>
</evidence>
<dbReference type="Proteomes" id="UP000070541">
    <property type="component" value="Unassembled WGS sequence"/>
</dbReference>
<name>A0A139M8N3_STROR</name>
<evidence type="ECO:0000313" key="3">
    <source>
        <dbReference type="Proteomes" id="UP000070541"/>
    </source>
</evidence>
<dbReference type="PATRIC" id="fig|1303.76.peg.1460"/>
<proteinExistence type="predicted"/>
<keyword evidence="1" id="KW-0812">Transmembrane</keyword>
<organism evidence="2 3">
    <name type="scientific">Streptococcus oralis</name>
    <dbReference type="NCBI Taxonomy" id="1303"/>
    <lineage>
        <taxon>Bacteria</taxon>
        <taxon>Bacillati</taxon>
        <taxon>Bacillota</taxon>
        <taxon>Bacilli</taxon>
        <taxon>Lactobacillales</taxon>
        <taxon>Streptococcaceae</taxon>
        <taxon>Streptococcus</taxon>
    </lineage>
</organism>
<accession>A0A139M8N3</accession>
<dbReference type="RefSeq" id="WP_061418375.1">
    <property type="nucleotide sequence ID" value="NZ_KQ969038.1"/>
</dbReference>
<feature type="transmembrane region" description="Helical" evidence="1">
    <location>
        <begin position="379"/>
        <end position="403"/>
    </location>
</feature>